<dbReference type="GO" id="GO:0005829">
    <property type="term" value="C:cytosol"/>
    <property type="evidence" value="ECO:0007669"/>
    <property type="project" value="TreeGrafter"/>
</dbReference>
<dbReference type="PROSITE" id="PS00107">
    <property type="entry name" value="PROTEIN_KINASE_ATP"/>
    <property type="match status" value="1"/>
</dbReference>
<dbReference type="InterPro" id="IPR008266">
    <property type="entry name" value="Tyr_kinase_AS"/>
</dbReference>
<dbReference type="PROSITE" id="PS50011">
    <property type="entry name" value="PROTEIN_KINASE_DOM"/>
    <property type="match status" value="2"/>
</dbReference>
<protein>
    <submittedName>
        <fullName evidence="13">Tyrosine-protein kinase Abl</fullName>
    </submittedName>
</protein>
<reference evidence="15" key="1">
    <citation type="journal article" date="2020" name="PLoS Negl. Trop. Dis.">
        <title>High-quality nuclear genome for Sarcoptes scabiei-A critical resource for a neglected parasite.</title>
        <authorList>
            <person name="Korhonen P.K."/>
            <person name="Gasser R.B."/>
            <person name="Ma G."/>
            <person name="Wang T."/>
            <person name="Stroehlein A.J."/>
            <person name="Young N.D."/>
            <person name="Ang C.S."/>
            <person name="Fernando D.D."/>
            <person name="Lu H.C."/>
            <person name="Taylor S."/>
            <person name="Reynolds S.L."/>
            <person name="Mofiz E."/>
            <person name="Najaraj S.H."/>
            <person name="Gowda H."/>
            <person name="Madugundu A."/>
            <person name="Renuse S."/>
            <person name="Holt D."/>
            <person name="Pandey A."/>
            <person name="Papenfuss A.T."/>
            <person name="Fischer K."/>
        </authorList>
    </citation>
    <scope>NUCLEOTIDE SEQUENCE [LARGE SCALE GENOMIC DNA]</scope>
</reference>
<dbReference type="Pfam" id="PF07714">
    <property type="entry name" value="PK_Tyr_Ser-Thr"/>
    <property type="match status" value="2"/>
</dbReference>
<dbReference type="Gene3D" id="1.10.510.10">
    <property type="entry name" value="Transferase(Phosphotransferase) domain 1"/>
    <property type="match status" value="2"/>
</dbReference>
<dbReference type="GO" id="GO:0007259">
    <property type="term" value="P:cell surface receptor signaling pathway via JAK-STAT"/>
    <property type="evidence" value="ECO:0007669"/>
    <property type="project" value="TreeGrafter"/>
</dbReference>
<evidence type="ECO:0000256" key="9">
    <source>
        <dbReference type="ARBA" id="ARBA00051243"/>
    </source>
</evidence>
<dbReference type="InterPro" id="IPR000299">
    <property type="entry name" value="FERM_domain"/>
</dbReference>
<dbReference type="GO" id="GO:0005126">
    <property type="term" value="F:cytokine receptor binding"/>
    <property type="evidence" value="ECO:0007669"/>
    <property type="project" value="TreeGrafter"/>
</dbReference>
<proteinExistence type="predicted"/>
<dbReference type="GO" id="GO:0050793">
    <property type="term" value="P:regulation of developmental process"/>
    <property type="evidence" value="ECO:0007669"/>
    <property type="project" value="UniProtKB-ARBA"/>
</dbReference>
<evidence type="ECO:0000259" key="12">
    <source>
        <dbReference type="PROSITE" id="PS50057"/>
    </source>
</evidence>
<dbReference type="AlphaFoldDB" id="A0A834RC86"/>
<dbReference type="OrthoDB" id="1915767at2759"/>
<evidence type="ECO:0000313" key="13">
    <source>
        <dbReference type="EMBL" id="KAF7492831.1"/>
    </source>
</evidence>
<dbReference type="GO" id="GO:0012505">
    <property type="term" value="C:endomembrane system"/>
    <property type="evidence" value="ECO:0007669"/>
    <property type="project" value="UniProtKB-SubCell"/>
</dbReference>
<dbReference type="InterPro" id="IPR041155">
    <property type="entry name" value="FERM_F1"/>
</dbReference>
<dbReference type="CDD" id="cd00192">
    <property type="entry name" value="PTKc"/>
    <property type="match status" value="1"/>
</dbReference>
<dbReference type="Proteomes" id="UP000070412">
    <property type="component" value="Unassembled WGS sequence"/>
</dbReference>
<dbReference type="InterPro" id="IPR017441">
    <property type="entry name" value="Protein_kinase_ATP_BS"/>
</dbReference>
<evidence type="ECO:0000313" key="15">
    <source>
        <dbReference type="Proteomes" id="UP000070412"/>
    </source>
</evidence>
<evidence type="ECO:0000259" key="11">
    <source>
        <dbReference type="PROSITE" id="PS50011"/>
    </source>
</evidence>
<sequence>MDSNVIKIDIFNYVKNSYQTAIIDLDDAQNNLIYAEDLVFNLIESMNITTVCAHLFALYQPETDFWLCPNQELKNITNELNFDVMPTFHLRIRFVPSNIKTKLKDQDTEAFEYYFYQIRYDFLNISKKKFCETELKDVYGLAIQDIMRLILEDGNHDTKNIEERLHYYVNHVKKYCPKSMVKPKLLIITNKLKQSFRRIFKIDTDLDYIKFCYINQFINCSKTFYNIPTQTKSTAYYEIYEIINQTQNYNNCEKLLLYQFQEQKVFWRNLKQQNSQKNSFSSTYLEWEPIFSIEELSSINILSLENLKILICLVNQPALTIIFKNLGQMKSLISLLSGYYRLSIHWNLNLSNEYFIPSLMRLKKINCFGPVDNESVKNRLRSVGDGHRNSGLFLLRQSKKNSKILKICFERNDQLECLDIEWKRPDNPILIWKDAKNLDTNLELTDFSQLLISLRKEMNLYQPILPSENDCLDELLLCQKAVSKTKGGNSNSDFLPVIHNEQIKKSILTIQNNGVFCTRIGSVKLIENHQEDKVLIKEFIDSKESNLNNRLLLKDISEWSKLKNVAIMNCKGVVMHPLSILFEHCHITLREYYSTQENRLNHFNLTEAAFFLAKAIDYLYTRNLTHGYIKFDNLYVSYFSRSSLFIKLGDTIGFSCDFDQKHEEPWLPPEYFDSNGFFFEKKTSYRDVWAFGTTVWEIFNHGNPPEFNYQTIDYVDLSLIPEPMAFLVRKCWHKDFYNRIQPSGIFRELVLILSKLYDERKCRKYASDEICNKSLQSASDISESKYLLKNDLFSKIGNNYHHNDCRNISNDFKGFGSTFSGYRKKYKKQNLNGYQQRLSLSSLNPSQDTTETTIYDSIEEAFLISESDDILHIEAINNLEYIPQETISILRLIGEGNYGKVYQARHENKFVALKIVLDNRSCSLGEEIKILTKLRHRNIVQILGFTSNIELDEFFTTKEPSKALVMEFLPLGSLVNFLKSRSSTENLDMTKFATDIASGLDFLSSKHIIHRDLAARNILVASENSVKIADFGLAHILEDDTQYQYQSDRGLPFKWHAPESFEKSLFRFESDIWSYAIVLWEMYTYCKIEPYKEIDSSKGDVQELLTFLKQGKRLYRPENCPESVYELMLECWAYQPEKRPNAKSVYLKIREIHEQQQNDLLS</sequence>
<evidence type="ECO:0000313" key="14">
    <source>
        <dbReference type="EnsemblMetazoa" id="KAF7492831.1"/>
    </source>
</evidence>
<dbReference type="GO" id="GO:0019221">
    <property type="term" value="P:cytokine-mediated signaling pathway"/>
    <property type="evidence" value="ECO:0007669"/>
    <property type="project" value="TreeGrafter"/>
</dbReference>
<comment type="catalytic activity">
    <reaction evidence="9">
        <text>L-tyrosyl-[protein] + ATP = O-phospho-L-tyrosyl-[protein] + ADP + H(+)</text>
        <dbReference type="Rhea" id="RHEA:10596"/>
        <dbReference type="Rhea" id="RHEA-COMP:10136"/>
        <dbReference type="Rhea" id="RHEA-COMP:20101"/>
        <dbReference type="ChEBI" id="CHEBI:15378"/>
        <dbReference type="ChEBI" id="CHEBI:30616"/>
        <dbReference type="ChEBI" id="CHEBI:46858"/>
        <dbReference type="ChEBI" id="CHEBI:61978"/>
        <dbReference type="ChEBI" id="CHEBI:456216"/>
        <dbReference type="EC" id="2.7.10.1"/>
    </reaction>
</comment>
<dbReference type="InterPro" id="IPR051286">
    <property type="entry name" value="JAK"/>
</dbReference>
<gene>
    <name evidence="13" type="ORF">SSS_9183</name>
</gene>
<dbReference type="GO" id="GO:0051130">
    <property type="term" value="P:positive regulation of cellular component organization"/>
    <property type="evidence" value="ECO:0007669"/>
    <property type="project" value="UniProtKB-ARBA"/>
</dbReference>
<dbReference type="PROSITE" id="PS50057">
    <property type="entry name" value="FERM_3"/>
    <property type="match status" value="1"/>
</dbReference>
<comment type="subcellular location">
    <subcellularLocation>
        <location evidence="1">Endomembrane system</location>
    </subcellularLocation>
</comment>
<evidence type="ECO:0000256" key="6">
    <source>
        <dbReference type="ARBA" id="ARBA00022999"/>
    </source>
</evidence>
<dbReference type="GO" id="GO:0004715">
    <property type="term" value="F:non-membrane spanning protein tyrosine kinase activity"/>
    <property type="evidence" value="ECO:0007669"/>
    <property type="project" value="TreeGrafter"/>
</dbReference>
<keyword evidence="3 10" id="KW-0547">Nucleotide-binding</keyword>
<dbReference type="EMBL" id="WVUK01000056">
    <property type="protein sequence ID" value="KAF7492831.1"/>
    <property type="molecule type" value="Genomic_DNA"/>
</dbReference>
<keyword evidence="4 13" id="KW-0418">Kinase</keyword>
<evidence type="ECO:0000256" key="1">
    <source>
        <dbReference type="ARBA" id="ARBA00004308"/>
    </source>
</evidence>
<dbReference type="SUPFAM" id="SSF56112">
    <property type="entry name" value="Protein kinase-like (PK-like)"/>
    <property type="match status" value="2"/>
</dbReference>
<dbReference type="EnsemblMetazoa" id="SSS_9183s_mrna">
    <property type="protein sequence ID" value="KAF7492831.1"/>
    <property type="gene ID" value="SSS_9183"/>
</dbReference>
<evidence type="ECO:0000256" key="7">
    <source>
        <dbReference type="ARBA" id="ARBA00023136"/>
    </source>
</evidence>
<dbReference type="GO" id="GO:0004714">
    <property type="term" value="F:transmembrane receptor protein tyrosine kinase activity"/>
    <property type="evidence" value="ECO:0007669"/>
    <property type="project" value="UniProtKB-EC"/>
</dbReference>
<dbReference type="GO" id="GO:0030182">
    <property type="term" value="P:neuron differentiation"/>
    <property type="evidence" value="ECO:0007669"/>
    <property type="project" value="UniProtKB-ARBA"/>
</dbReference>
<evidence type="ECO:0000256" key="3">
    <source>
        <dbReference type="ARBA" id="ARBA00022741"/>
    </source>
</evidence>
<dbReference type="PANTHER" id="PTHR45807">
    <property type="entry name" value="TYROSINE-PROTEIN KINASE HOPSCOTCH"/>
    <property type="match status" value="1"/>
</dbReference>
<evidence type="ECO:0000256" key="4">
    <source>
        <dbReference type="ARBA" id="ARBA00022777"/>
    </source>
</evidence>
<dbReference type="GO" id="GO:0005524">
    <property type="term" value="F:ATP binding"/>
    <property type="evidence" value="ECO:0007669"/>
    <property type="project" value="UniProtKB-UniRule"/>
</dbReference>
<dbReference type="InterPro" id="IPR011009">
    <property type="entry name" value="Kinase-like_dom_sf"/>
</dbReference>
<evidence type="ECO:0000256" key="10">
    <source>
        <dbReference type="PROSITE-ProRule" id="PRU10141"/>
    </source>
</evidence>
<organism evidence="13">
    <name type="scientific">Sarcoptes scabiei</name>
    <name type="common">Itch mite</name>
    <name type="synonym">Acarus scabiei</name>
    <dbReference type="NCBI Taxonomy" id="52283"/>
    <lineage>
        <taxon>Eukaryota</taxon>
        <taxon>Metazoa</taxon>
        <taxon>Ecdysozoa</taxon>
        <taxon>Arthropoda</taxon>
        <taxon>Chelicerata</taxon>
        <taxon>Arachnida</taxon>
        <taxon>Acari</taxon>
        <taxon>Acariformes</taxon>
        <taxon>Sarcoptiformes</taxon>
        <taxon>Astigmata</taxon>
        <taxon>Psoroptidia</taxon>
        <taxon>Sarcoptoidea</taxon>
        <taxon>Sarcoptidae</taxon>
        <taxon>Sarcoptinae</taxon>
        <taxon>Sarcoptes</taxon>
    </lineage>
</organism>
<dbReference type="PANTHER" id="PTHR45807:SF7">
    <property type="entry name" value="TYROSINE-PROTEIN KINASE HOPSCOTCH"/>
    <property type="match status" value="1"/>
</dbReference>
<keyword evidence="6" id="KW-0727">SH2 domain</keyword>
<keyword evidence="2" id="KW-0808">Transferase</keyword>
<keyword evidence="5 10" id="KW-0067">ATP-binding</keyword>
<name>A0A834RC86_SARSC</name>
<dbReference type="InterPro" id="IPR001245">
    <property type="entry name" value="Ser-Thr/Tyr_kinase_cat_dom"/>
</dbReference>
<dbReference type="GO" id="GO:0048468">
    <property type="term" value="P:cell development"/>
    <property type="evidence" value="ECO:0007669"/>
    <property type="project" value="UniProtKB-ARBA"/>
</dbReference>
<dbReference type="InterPro" id="IPR020635">
    <property type="entry name" value="Tyr_kinase_cat_dom"/>
</dbReference>
<evidence type="ECO:0000256" key="2">
    <source>
        <dbReference type="ARBA" id="ARBA00022679"/>
    </source>
</evidence>
<evidence type="ECO:0000256" key="8">
    <source>
        <dbReference type="ARBA" id="ARBA00023137"/>
    </source>
</evidence>
<keyword evidence="7" id="KW-0472">Membrane</keyword>
<keyword evidence="15" id="KW-1185">Reference proteome</keyword>
<dbReference type="InterPro" id="IPR000719">
    <property type="entry name" value="Prot_kinase_dom"/>
</dbReference>
<reference evidence="13" key="2">
    <citation type="submission" date="2020-01" db="EMBL/GenBank/DDBJ databases">
        <authorList>
            <person name="Korhonen P.K.K."/>
            <person name="Guangxu M.G."/>
            <person name="Wang T.W."/>
            <person name="Stroehlein A.J.S."/>
            <person name="Young N.D."/>
            <person name="Ang C.-S.A."/>
            <person name="Fernando D.W.F."/>
            <person name="Lu H.L."/>
            <person name="Taylor S.T."/>
            <person name="Ehtesham M.E.M."/>
            <person name="Najaraj S.H.N."/>
            <person name="Harsha G.H.G."/>
            <person name="Madugundu A.M."/>
            <person name="Renuse S.R."/>
            <person name="Holt D.H."/>
            <person name="Pandey A.P."/>
            <person name="Papenfuss A.P."/>
            <person name="Gasser R.B.G."/>
            <person name="Fischer K.F."/>
        </authorList>
    </citation>
    <scope>NUCLEOTIDE SEQUENCE</scope>
    <source>
        <strain evidence="13">SSS_KF_BRIS2020</strain>
    </source>
</reference>
<dbReference type="SMART" id="SM00219">
    <property type="entry name" value="TyrKc"/>
    <property type="match status" value="1"/>
</dbReference>
<reference evidence="14" key="3">
    <citation type="submission" date="2022-06" db="UniProtKB">
        <authorList>
            <consortium name="EnsemblMetazoa"/>
        </authorList>
    </citation>
    <scope>IDENTIFICATION</scope>
</reference>
<accession>A0A834RC86</accession>
<dbReference type="Pfam" id="PF18379">
    <property type="entry name" value="FERM_F1"/>
    <property type="match status" value="1"/>
</dbReference>
<feature type="domain" description="Protein kinase" evidence="11">
    <location>
        <begin position="887"/>
        <end position="1156"/>
    </location>
</feature>
<dbReference type="PRINTS" id="PR00109">
    <property type="entry name" value="TYRKINASE"/>
</dbReference>
<keyword evidence="8" id="KW-0829">Tyrosine-protein kinase</keyword>
<feature type="domain" description="FERM" evidence="12">
    <location>
        <begin position="6"/>
        <end position="347"/>
    </location>
</feature>
<feature type="binding site" evidence="10">
    <location>
        <position position="914"/>
    </location>
    <ligand>
        <name>ATP</name>
        <dbReference type="ChEBI" id="CHEBI:30616"/>
    </ligand>
</feature>
<dbReference type="PROSITE" id="PS00109">
    <property type="entry name" value="PROTEIN_KINASE_TYR"/>
    <property type="match status" value="1"/>
</dbReference>
<dbReference type="GO" id="GO:0035556">
    <property type="term" value="P:intracellular signal transduction"/>
    <property type="evidence" value="ECO:0007669"/>
    <property type="project" value="TreeGrafter"/>
</dbReference>
<dbReference type="FunFam" id="1.10.510.10:FF:001512">
    <property type="entry name" value="Receptor tyrosine-protein kinase erbB-2"/>
    <property type="match status" value="1"/>
</dbReference>
<evidence type="ECO:0000256" key="5">
    <source>
        <dbReference type="ARBA" id="ARBA00022840"/>
    </source>
</evidence>
<feature type="domain" description="Protein kinase" evidence="11">
    <location>
        <begin position="480"/>
        <end position="751"/>
    </location>
</feature>